<reference evidence="3 4" key="1">
    <citation type="submission" date="2024-02" db="EMBL/GenBank/DDBJ databases">
        <title>A draft genome for the cacao thread blight pathogen Marasmius crinis-equi.</title>
        <authorList>
            <person name="Cohen S.P."/>
            <person name="Baruah I.K."/>
            <person name="Amoako-Attah I."/>
            <person name="Bukari Y."/>
            <person name="Meinhardt L.W."/>
            <person name="Bailey B.A."/>
        </authorList>
    </citation>
    <scope>NUCLEOTIDE SEQUENCE [LARGE SCALE GENOMIC DNA]</scope>
    <source>
        <strain evidence="3 4">GH-76</strain>
    </source>
</reference>
<evidence type="ECO:0000259" key="2">
    <source>
        <dbReference type="PROSITE" id="PS50837"/>
    </source>
</evidence>
<sequence>MVGQLQGRCRRPTYVLTQKVLALPLFDLYPPADDRQLDPIIMNQNDGRDQNIADRGGVINVQNGPTVESVLQNLAIHAAFSALHNSEARGPRTGVHEGTREEFIGKLDEWIQDPAESGRVYWIRGGAGVGKSAIAQTICEKYAGNLLAASYFFSRNDDLRNTMDHFIPTIAYQLAKSHGVHSPLASKISEVFSSDPSIMHIDWEEQFSRLIREPCNSVEAEFSTRSTPRLIVIDGLDECMDRDPQTNEIDRKPGKREGQRRLLAMIRNTTSTQPPLPLHFLIFSRPEHTISTSFRSHPFNPALEEFDMRELRAQADADIELYLRGEFARFPELHPYACLEKSWPGKDAIQKLTLNADGHFIYVVTAMKYIAGDNPDLLLPQERLAVVLRTSETSLYPDLSTLDQLFQHILQPFIGFHTKQILLPILQLIISLHRDANTGGTSPTFIAENGLRCRSRDAIAKLLKLDCRQVSAILSRLHSVLYVPDDEHRDNVSVLHASFSDFLTDQHRSLHFYVEPLRERAYFGMLSQCLLPVLNDMTRRHNAGERMVAGMTTFELYSLDVWLFVGAVFGAVKYTSGMPHDDYVPTEELIDAINQFNVYHYINMLVDRDYMGQAYTTFSHLITLDYFENMDAWTSLLLENVPCVRELYLKCSESTGSVSGSSTPYASRFRAELNPFIDRHRSLFEDGWLAMVPRTSTPDTLSHLALLIATVCGPLRSGSGYDKLYLKFFVFVEDSDSSGSPIPLKNFPRDMDLEVVPEGSDVWFIDCEEGKIFVDALQTLGRNTSYERDDISDSITRRFTGLDDWNDKLSNLLSRYHPGCHFREENALVVDLNPVKVIHLVKLETFIY</sequence>
<protein>
    <recommendedName>
        <fullName evidence="2">NACHT domain-containing protein</fullName>
    </recommendedName>
</protein>
<dbReference type="EMBL" id="JBAHYK010000196">
    <property type="protein sequence ID" value="KAL0576820.1"/>
    <property type="molecule type" value="Genomic_DNA"/>
</dbReference>
<proteinExistence type="predicted"/>
<keyword evidence="1" id="KW-0677">Repeat</keyword>
<evidence type="ECO:0000313" key="3">
    <source>
        <dbReference type="EMBL" id="KAL0576820.1"/>
    </source>
</evidence>
<evidence type="ECO:0000256" key="1">
    <source>
        <dbReference type="ARBA" id="ARBA00022737"/>
    </source>
</evidence>
<accession>A0ABR3FNI1</accession>
<organism evidence="3 4">
    <name type="scientific">Marasmius crinis-equi</name>
    <dbReference type="NCBI Taxonomy" id="585013"/>
    <lineage>
        <taxon>Eukaryota</taxon>
        <taxon>Fungi</taxon>
        <taxon>Dikarya</taxon>
        <taxon>Basidiomycota</taxon>
        <taxon>Agaricomycotina</taxon>
        <taxon>Agaricomycetes</taxon>
        <taxon>Agaricomycetidae</taxon>
        <taxon>Agaricales</taxon>
        <taxon>Marasmiineae</taxon>
        <taxon>Marasmiaceae</taxon>
        <taxon>Marasmius</taxon>
    </lineage>
</organism>
<name>A0ABR3FNI1_9AGAR</name>
<keyword evidence="4" id="KW-1185">Reference proteome</keyword>
<dbReference type="Pfam" id="PF24883">
    <property type="entry name" value="NPHP3_N"/>
    <property type="match status" value="1"/>
</dbReference>
<dbReference type="InterPro" id="IPR027417">
    <property type="entry name" value="P-loop_NTPase"/>
</dbReference>
<dbReference type="InterPro" id="IPR056884">
    <property type="entry name" value="NPHP3-like_N"/>
</dbReference>
<feature type="domain" description="NACHT" evidence="2">
    <location>
        <begin position="119"/>
        <end position="286"/>
    </location>
</feature>
<dbReference type="PANTHER" id="PTHR10039">
    <property type="entry name" value="AMELOGENIN"/>
    <property type="match status" value="1"/>
</dbReference>
<gene>
    <name evidence="3" type="ORF">V5O48_005161</name>
</gene>
<dbReference type="SUPFAM" id="SSF52540">
    <property type="entry name" value="P-loop containing nucleoside triphosphate hydrolases"/>
    <property type="match status" value="1"/>
</dbReference>
<evidence type="ECO:0000313" key="4">
    <source>
        <dbReference type="Proteomes" id="UP001465976"/>
    </source>
</evidence>
<dbReference type="Gene3D" id="3.40.50.300">
    <property type="entry name" value="P-loop containing nucleotide triphosphate hydrolases"/>
    <property type="match status" value="1"/>
</dbReference>
<dbReference type="PANTHER" id="PTHR10039:SF5">
    <property type="entry name" value="NACHT DOMAIN-CONTAINING PROTEIN"/>
    <property type="match status" value="1"/>
</dbReference>
<dbReference type="PROSITE" id="PS50837">
    <property type="entry name" value="NACHT"/>
    <property type="match status" value="1"/>
</dbReference>
<dbReference type="Proteomes" id="UP001465976">
    <property type="component" value="Unassembled WGS sequence"/>
</dbReference>
<dbReference type="InterPro" id="IPR007111">
    <property type="entry name" value="NACHT_NTPase"/>
</dbReference>
<comment type="caution">
    <text evidence="3">The sequence shown here is derived from an EMBL/GenBank/DDBJ whole genome shotgun (WGS) entry which is preliminary data.</text>
</comment>